<feature type="compositionally biased region" description="Basic and acidic residues" evidence="1">
    <location>
        <begin position="154"/>
        <end position="163"/>
    </location>
</feature>
<keyword evidence="2" id="KW-1133">Transmembrane helix</keyword>
<dbReference type="EMBL" id="JAKMUV010000001">
    <property type="protein sequence ID" value="MCZ9303992.1"/>
    <property type="molecule type" value="Genomic_DNA"/>
</dbReference>
<proteinExistence type="predicted"/>
<feature type="region of interest" description="Disordered" evidence="1">
    <location>
        <begin position="154"/>
        <end position="189"/>
    </location>
</feature>
<name>A0A9X3M4X3_9CORY</name>
<dbReference type="Pfam" id="PF10756">
    <property type="entry name" value="bPH_6"/>
    <property type="match status" value="1"/>
</dbReference>
<keyword evidence="2" id="KW-0812">Transmembrane</keyword>
<organism evidence="4 5">
    <name type="scientific">Corynebacterium macclintockiae</name>
    <dbReference type="NCBI Taxonomy" id="2913501"/>
    <lineage>
        <taxon>Bacteria</taxon>
        <taxon>Bacillati</taxon>
        <taxon>Actinomycetota</taxon>
        <taxon>Actinomycetes</taxon>
        <taxon>Mycobacteriales</taxon>
        <taxon>Corynebacteriaceae</taxon>
        <taxon>Corynebacterium</taxon>
    </lineage>
</organism>
<feature type="transmembrane region" description="Helical" evidence="2">
    <location>
        <begin position="12"/>
        <end position="29"/>
    </location>
</feature>
<comment type="caution">
    <text evidence="4">The sequence shown here is derived from an EMBL/GenBank/DDBJ whole genome shotgun (WGS) entry which is preliminary data.</text>
</comment>
<evidence type="ECO:0000313" key="5">
    <source>
        <dbReference type="Proteomes" id="UP001146505"/>
    </source>
</evidence>
<dbReference type="Proteomes" id="UP001146505">
    <property type="component" value="Unassembled WGS sequence"/>
</dbReference>
<evidence type="ECO:0000313" key="4">
    <source>
        <dbReference type="EMBL" id="MCZ9303992.1"/>
    </source>
</evidence>
<dbReference type="RefSeq" id="WP_237744254.1">
    <property type="nucleotide sequence ID" value="NZ_JAKMUV010000001.1"/>
</dbReference>
<dbReference type="InterPro" id="IPR019692">
    <property type="entry name" value="CFP-6_PH"/>
</dbReference>
<sequence>MSSKVFHPSREHILGGIIMFLICLLFTGYKVAWFFWVPLLPLVFILWTLRVRTTVTTKAITTRYLFRAGKTMQWEDFRALRFNRAGRAYAVDNQENSFWLPGVTFNSLASLSSASGGRIPDPVTPARTATDDKVQVVNKDGYAVLMDKDEYKDYEKQRRREAGVDAGAESSHAEPGAANGKDSAPDAQN</sequence>
<keyword evidence="5" id="KW-1185">Reference proteome</keyword>
<gene>
    <name evidence="4" type="ORF">L8U58_00300</name>
</gene>
<feature type="domain" description="Low molecular weight protein antigen 6 PH" evidence="3">
    <location>
        <begin position="50"/>
        <end position="121"/>
    </location>
</feature>
<keyword evidence="2" id="KW-0472">Membrane</keyword>
<evidence type="ECO:0000259" key="3">
    <source>
        <dbReference type="Pfam" id="PF10756"/>
    </source>
</evidence>
<evidence type="ECO:0000256" key="1">
    <source>
        <dbReference type="SAM" id="MobiDB-lite"/>
    </source>
</evidence>
<dbReference type="GeneID" id="301811963"/>
<accession>A0A9X3M4X3</accession>
<evidence type="ECO:0000256" key="2">
    <source>
        <dbReference type="SAM" id="Phobius"/>
    </source>
</evidence>
<dbReference type="AlphaFoldDB" id="A0A9X3M4X3"/>
<reference evidence="4" key="1">
    <citation type="submission" date="2022-02" db="EMBL/GenBank/DDBJ databases">
        <title>Corynebacterium sp. from urogenital microbiome.</title>
        <authorList>
            <person name="Cappelli E.A."/>
            <person name="Ribeiro T.G."/>
            <person name="Peixe L."/>
        </authorList>
    </citation>
    <scope>NUCLEOTIDE SEQUENCE</scope>
    <source>
        <strain evidence="4">C9Ua_112</strain>
    </source>
</reference>
<protein>
    <submittedName>
        <fullName evidence="4">PH domain-containing protein</fullName>
    </submittedName>
</protein>